<accession>A0ABP1EHP9</accession>
<feature type="domain" description="DUF6371" evidence="1">
    <location>
        <begin position="98"/>
        <end position="245"/>
    </location>
</feature>
<protein>
    <recommendedName>
        <fullName evidence="5">Toprim domain-containing protein</fullName>
    </recommendedName>
</protein>
<evidence type="ECO:0000259" key="1">
    <source>
        <dbReference type="Pfam" id="PF19898"/>
    </source>
</evidence>
<dbReference type="Proteomes" id="UP001497514">
    <property type="component" value="Chromosome"/>
</dbReference>
<evidence type="ECO:0008006" key="5">
    <source>
        <dbReference type="Google" id="ProtNLM"/>
    </source>
</evidence>
<dbReference type="RefSeq" id="WP_101901973.1">
    <property type="nucleotide sequence ID" value="NZ_OZ038524.1"/>
</dbReference>
<gene>
    <name evidence="3" type="ORF">TD3509T_0977</name>
</gene>
<dbReference type="InterPro" id="IPR045951">
    <property type="entry name" value="DUF6371"/>
</dbReference>
<dbReference type="Pfam" id="PF21957">
    <property type="entry name" value="Zn_ribbon_16"/>
    <property type="match status" value="1"/>
</dbReference>
<name>A0ABP1EHP9_9FLAO</name>
<dbReference type="Pfam" id="PF19898">
    <property type="entry name" value="DUF6371"/>
    <property type="match status" value="1"/>
</dbReference>
<feature type="domain" description="Zinc beta-ribbon finger putative" evidence="2">
    <location>
        <begin position="2"/>
        <end position="62"/>
    </location>
</feature>
<dbReference type="EMBL" id="OZ038524">
    <property type="protein sequence ID" value="CAL2080287.1"/>
    <property type="molecule type" value="Genomic_DNA"/>
</dbReference>
<reference evidence="3 4" key="1">
    <citation type="submission" date="2024-05" db="EMBL/GenBank/DDBJ databases">
        <authorList>
            <person name="Duchaud E."/>
        </authorList>
    </citation>
    <scope>NUCLEOTIDE SEQUENCE [LARGE SCALE GENOMIC DNA]</scope>
    <source>
        <strain evidence="3">Ena-SAMPLE-TAB-13-05-2024-13:56:06:370-140309</strain>
    </source>
</reference>
<evidence type="ECO:0000313" key="3">
    <source>
        <dbReference type="EMBL" id="CAL2080287.1"/>
    </source>
</evidence>
<evidence type="ECO:0000259" key="2">
    <source>
        <dbReference type="Pfam" id="PF21957"/>
    </source>
</evidence>
<evidence type="ECO:0000313" key="4">
    <source>
        <dbReference type="Proteomes" id="UP001497514"/>
    </source>
</evidence>
<keyword evidence="4" id="KW-1185">Reference proteome</keyword>
<proteinExistence type="predicted"/>
<organism evidence="3 4">
    <name type="scientific">Tenacibaculum dicentrarchi</name>
    <dbReference type="NCBI Taxonomy" id="669041"/>
    <lineage>
        <taxon>Bacteria</taxon>
        <taxon>Pseudomonadati</taxon>
        <taxon>Bacteroidota</taxon>
        <taxon>Flavobacteriia</taxon>
        <taxon>Flavobacteriales</taxon>
        <taxon>Flavobacteriaceae</taxon>
        <taxon>Tenacibaculum</taxon>
    </lineage>
</organism>
<sequence length="346" mass="40148">MYKYSLHKKSIKHKCPQCKKNKLVLYIDTENDNYLSSKVGRCDREINCGYHLTPRVYFKNHNISYKPLINKNHPLEIKDTNFHIPKDLNNSLANYDKNNFIKFIESKFNSEQVSSMLNDYKIGTATAWNNGTIFWQIDYQNKIRGGKIILYNEKGKRTKYINWIHSLNIKKGKINSFNLSQCFFGEHLISKYDRPIAIVESEKTACIMSVLFEKYLWLASGSLGGLNDKKIKILKNKTIILYPDLGIEGTNGSPYSKWKKSCEELKSKGYDIQISNLLEKKGSITEREKGFDIADYFLKSIEEKPKKIISKINNTALKMYMKNKSIKSLLEVFELTDLNGVKIKVD</sequence>
<dbReference type="NCBIfam" id="NF040506">
    <property type="entry name" value="PG0870_Nterm"/>
    <property type="match status" value="1"/>
</dbReference>
<dbReference type="InterPro" id="IPR047731">
    <property type="entry name" value="Zinc_ribbon_put"/>
</dbReference>